<evidence type="ECO:0000256" key="1">
    <source>
        <dbReference type="ARBA" id="ARBA00003502"/>
    </source>
</evidence>
<comment type="function">
    <text evidence="1">NodD regulates the expression of the nodABCFE genes which encode other nodulation proteins. NodD is also a negative regulator of its own expression. Binds flavonoids as inducers.</text>
</comment>
<dbReference type="Proteomes" id="UP001315278">
    <property type="component" value="Unassembled WGS sequence"/>
</dbReference>
<keyword evidence="3" id="KW-0805">Transcription regulation</keyword>
<evidence type="ECO:0000256" key="2">
    <source>
        <dbReference type="ARBA" id="ARBA00009437"/>
    </source>
</evidence>
<dbReference type="PANTHER" id="PTHR30537:SF58">
    <property type="entry name" value="HTH-TYPE TRANSCRIPTIONAL REGULATOR PERR"/>
    <property type="match status" value="1"/>
</dbReference>
<dbReference type="InterPro" id="IPR000847">
    <property type="entry name" value="LysR_HTH_N"/>
</dbReference>
<dbReference type="EMBL" id="JAFCJH010000016">
    <property type="protein sequence ID" value="MBR0797217.1"/>
    <property type="molecule type" value="Genomic_DNA"/>
</dbReference>
<proteinExistence type="inferred from homology"/>
<dbReference type="Gene3D" id="3.40.190.10">
    <property type="entry name" value="Periplasmic binding protein-like II"/>
    <property type="match status" value="2"/>
</dbReference>
<evidence type="ECO:0000259" key="6">
    <source>
        <dbReference type="PROSITE" id="PS50931"/>
    </source>
</evidence>
<comment type="caution">
    <text evidence="7">The sequence shown here is derived from an EMBL/GenBank/DDBJ whole genome shotgun (WGS) entry which is preliminary data.</text>
</comment>
<dbReference type="SUPFAM" id="SSF46785">
    <property type="entry name" value="Winged helix' DNA-binding domain"/>
    <property type="match status" value="1"/>
</dbReference>
<dbReference type="RefSeq" id="WP_212398896.1">
    <property type="nucleotide sequence ID" value="NZ_JAFCJH010000016.1"/>
</dbReference>
<sequence length="297" mass="32987">MAPLPLRALRVFEAAARTGSFRAAAGELGLTPSAVSHAIRDFEEHIGTTLFERDGRRMLINQAGEELLRRVSGAFDELRNGLEVASARSSNLLRIHCAPSLAAQWLMPRLRGLIEKHPELEVRLAAGTDYPHFRNDEFDIDICYGPPRQEGMVVLPLGEEIIRPMCAPSLAGAIRDPADLLKLPLIESEQKRVRWNAWFATNDLTAPSPGGFRFDRSFMAIAAAVDGLGVTLESTRFAERELASGRLVAPLAGRANDPSYVEHYLVCPPQAKHRRSVRTFTRWITREMGLTENGRKP</sequence>
<dbReference type="PANTHER" id="PTHR30537">
    <property type="entry name" value="HTH-TYPE TRANSCRIPTIONAL REGULATOR"/>
    <property type="match status" value="1"/>
</dbReference>
<evidence type="ECO:0000256" key="5">
    <source>
        <dbReference type="ARBA" id="ARBA00023163"/>
    </source>
</evidence>
<dbReference type="Pfam" id="PF03466">
    <property type="entry name" value="LysR_substrate"/>
    <property type="match status" value="1"/>
</dbReference>
<evidence type="ECO:0000256" key="4">
    <source>
        <dbReference type="ARBA" id="ARBA00023125"/>
    </source>
</evidence>
<keyword evidence="5" id="KW-0804">Transcription</keyword>
<dbReference type="InterPro" id="IPR036388">
    <property type="entry name" value="WH-like_DNA-bd_sf"/>
</dbReference>
<organism evidence="7 8">
    <name type="scientific">Bradyrhizobium jicamae</name>
    <dbReference type="NCBI Taxonomy" id="280332"/>
    <lineage>
        <taxon>Bacteria</taxon>
        <taxon>Pseudomonadati</taxon>
        <taxon>Pseudomonadota</taxon>
        <taxon>Alphaproteobacteria</taxon>
        <taxon>Hyphomicrobiales</taxon>
        <taxon>Nitrobacteraceae</taxon>
        <taxon>Bradyrhizobium</taxon>
    </lineage>
</organism>
<dbReference type="InterPro" id="IPR058163">
    <property type="entry name" value="LysR-type_TF_proteobact-type"/>
</dbReference>
<evidence type="ECO:0000313" key="8">
    <source>
        <dbReference type="Proteomes" id="UP001315278"/>
    </source>
</evidence>
<reference evidence="8" key="1">
    <citation type="journal article" date="2021" name="ISME J.">
        <title>Evolutionary origin and ecological implication of a unique nif island in free-living Bradyrhizobium lineages.</title>
        <authorList>
            <person name="Tao J."/>
        </authorList>
    </citation>
    <scope>NUCLEOTIDE SEQUENCE [LARGE SCALE GENOMIC DNA]</scope>
    <source>
        <strain evidence="8">SZCCT0434</strain>
    </source>
</reference>
<name>A0ABS5FKC8_9BRAD</name>
<dbReference type="Pfam" id="PF00126">
    <property type="entry name" value="HTH_1"/>
    <property type="match status" value="1"/>
</dbReference>
<dbReference type="CDD" id="cd08432">
    <property type="entry name" value="PBP2_GcdR_TrpI_HvrB_AmpR_like"/>
    <property type="match status" value="1"/>
</dbReference>
<evidence type="ECO:0000256" key="3">
    <source>
        <dbReference type="ARBA" id="ARBA00023015"/>
    </source>
</evidence>
<protein>
    <submittedName>
        <fullName evidence="7">LysR family transcriptional regulator</fullName>
    </submittedName>
</protein>
<keyword evidence="4" id="KW-0238">DNA-binding</keyword>
<dbReference type="Gene3D" id="1.10.10.10">
    <property type="entry name" value="Winged helix-like DNA-binding domain superfamily/Winged helix DNA-binding domain"/>
    <property type="match status" value="1"/>
</dbReference>
<dbReference type="InterPro" id="IPR005119">
    <property type="entry name" value="LysR_subst-bd"/>
</dbReference>
<dbReference type="InterPro" id="IPR036390">
    <property type="entry name" value="WH_DNA-bd_sf"/>
</dbReference>
<accession>A0ABS5FKC8</accession>
<feature type="domain" description="HTH lysR-type" evidence="6">
    <location>
        <begin position="4"/>
        <end position="61"/>
    </location>
</feature>
<gene>
    <name evidence="7" type="ORF">JQ615_17635</name>
</gene>
<comment type="similarity">
    <text evidence="2">Belongs to the LysR transcriptional regulatory family.</text>
</comment>
<evidence type="ECO:0000313" key="7">
    <source>
        <dbReference type="EMBL" id="MBR0797217.1"/>
    </source>
</evidence>
<keyword evidence="8" id="KW-1185">Reference proteome</keyword>
<dbReference type="PROSITE" id="PS50931">
    <property type="entry name" value="HTH_LYSR"/>
    <property type="match status" value="1"/>
</dbReference>
<dbReference type="SUPFAM" id="SSF53850">
    <property type="entry name" value="Periplasmic binding protein-like II"/>
    <property type="match status" value="1"/>
</dbReference>